<sequence>MKMKKFLSSALSACLLLFPVTPILALDQVKIVSSAEVPISSREISISLSDDNILVDGVAVSNDSSNAVYTSHDIIYYEDKDSYESGNPYGEGSISERHSAEEAAKHTVVNITQPGTYRISGELSYGQIFVNVGKEEKDKVTLILDNVNINCAVAPAIFFYKVYECNTDATTETATNQVDTSQAGARVILADDSVNAITGSHVARIYKDNDEQKKLHKYDGAFYSRMSMEIDGESKGNGILNITADNEGLDTEMHLTLNGGVIHIQSADDGINVNEDGISVLTINGGYLSIFAGNGKEGDGIDSNGWIVINDGTVISLANPNSMDGGIDSDMGTSINGGTVIGAGSMYDPLESNSEQLFMFLQFAEETDDLIVVTDEKDVPIFAYDFPYDYTYISFSTPTLTEGTYHVYKGGDISGTEQDGLYSTITSYSSGIQLHHGGTSLNGGKGNRPDMNAHSERPAFPNNSEMPHLPEKGELPTIPEDMKFPMMPENSERPAPPEGMENSGRPNSFGGNMQSSSDTESYDFVLTSSSRGFTNVSGNILSTSNNGIGFTDVASNSWYTEAIKII</sequence>
<evidence type="ECO:0000313" key="3">
    <source>
        <dbReference type="EMBL" id="MBC8580731.1"/>
    </source>
</evidence>
<dbReference type="Proteomes" id="UP000655830">
    <property type="component" value="Unassembled WGS sequence"/>
</dbReference>
<feature type="compositionally biased region" description="Polar residues" evidence="1">
    <location>
        <begin position="504"/>
        <end position="519"/>
    </location>
</feature>
<name>A0A926IFN2_9FIRM</name>
<protein>
    <submittedName>
        <fullName evidence="3">Carbohydrate-binding domain-containing protein</fullName>
    </submittedName>
</protein>
<proteinExistence type="predicted"/>
<dbReference type="AlphaFoldDB" id="A0A926IFN2"/>
<dbReference type="RefSeq" id="WP_249333446.1">
    <property type="nucleotide sequence ID" value="NZ_JACRSY010000026.1"/>
</dbReference>
<feature type="region of interest" description="Disordered" evidence="1">
    <location>
        <begin position="486"/>
        <end position="520"/>
    </location>
</feature>
<feature type="signal peptide" evidence="2">
    <location>
        <begin position="1"/>
        <end position="25"/>
    </location>
</feature>
<dbReference type="Pfam" id="PF14262">
    <property type="entry name" value="Cthe_2159"/>
    <property type="match status" value="1"/>
</dbReference>
<evidence type="ECO:0000313" key="4">
    <source>
        <dbReference type="Proteomes" id="UP000655830"/>
    </source>
</evidence>
<gene>
    <name evidence="3" type="ORF">H8718_14515</name>
</gene>
<dbReference type="EMBL" id="JACRSY010000026">
    <property type="protein sequence ID" value="MBC8580731.1"/>
    <property type="molecule type" value="Genomic_DNA"/>
</dbReference>
<organism evidence="3 4">
    <name type="scientific">Zhenhengia yiwuensis</name>
    <dbReference type="NCBI Taxonomy" id="2763666"/>
    <lineage>
        <taxon>Bacteria</taxon>
        <taxon>Bacillati</taxon>
        <taxon>Bacillota</taxon>
        <taxon>Clostridia</taxon>
        <taxon>Lachnospirales</taxon>
        <taxon>Lachnospiraceae</taxon>
        <taxon>Zhenhengia</taxon>
    </lineage>
</organism>
<feature type="compositionally biased region" description="Basic and acidic residues" evidence="1">
    <location>
        <begin position="447"/>
        <end position="457"/>
    </location>
</feature>
<keyword evidence="4" id="KW-1185">Reference proteome</keyword>
<feature type="region of interest" description="Disordered" evidence="1">
    <location>
        <begin position="436"/>
        <end position="473"/>
    </location>
</feature>
<keyword evidence="2" id="KW-0732">Signal</keyword>
<accession>A0A926IFN2</accession>
<feature type="chain" id="PRO_5037159089" evidence="2">
    <location>
        <begin position="26"/>
        <end position="566"/>
    </location>
</feature>
<evidence type="ECO:0000256" key="2">
    <source>
        <dbReference type="SAM" id="SignalP"/>
    </source>
</evidence>
<evidence type="ECO:0000256" key="1">
    <source>
        <dbReference type="SAM" id="MobiDB-lite"/>
    </source>
</evidence>
<comment type="caution">
    <text evidence="3">The sequence shown here is derived from an EMBL/GenBank/DDBJ whole genome shotgun (WGS) entry which is preliminary data.</text>
</comment>
<reference evidence="3" key="1">
    <citation type="submission" date="2020-08" db="EMBL/GenBank/DDBJ databases">
        <title>Genome public.</title>
        <authorList>
            <person name="Liu C."/>
            <person name="Sun Q."/>
        </authorList>
    </citation>
    <scope>NUCLEOTIDE SEQUENCE</scope>
    <source>
        <strain evidence="3">NSJ-12</strain>
    </source>
</reference>
<dbReference type="InterPro" id="IPR025584">
    <property type="entry name" value="Cthe_2159"/>
</dbReference>